<evidence type="ECO:0000256" key="1">
    <source>
        <dbReference type="SAM" id="MobiDB-lite"/>
    </source>
</evidence>
<comment type="caution">
    <text evidence="2">The sequence shown here is derived from an EMBL/GenBank/DDBJ whole genome shotgun (WGS) entry which is preliminary data.</text>
</comment>
<evidence type="ECO:0008006" key="4">
    <source>
        <dbReference type="Google" id="ProtNLM"/>
    </source>
</evidence>
<protein>
    <recommendedName>
        <fullName evidence="4">UspA domain-containing protein</fullName>
    </recommendedName>
</protein>
<sequence length="236" mass="24814">MSGDARRTPEDKGKSPAGEDGDGEPAAAVSDLLAQLTLDTSASGAAVSAGTGHPAIFRQGTVVEIPEGLPSSPRAGREHRGRAVARPQRLVAICIKDGAQAEFLTYWALQNELVLGRDHVVLINVRVAATGMLGDLINTNNDKDDAERARSHALLRQHAAPLKHEGFAIKGVSIKGADVRGELVCKLIELKCDLAIIGGSSKPKSIRDRLGGSKALRIMENSPCPVLFVGSAYGSK</sequence>
<evidence type="ECO:0000313" key="2">
    <source>
        <dbReference type="EMBL" id="KAJ1726579.1"/>
    </source>
</evidence>
<name>A0A9W8CU34_9FUNG</name>
<feature type="compositionally biased region" description="Basic and acidic residues" evidence="1">
    <location>
        <begin position="1"/>
        <end position="14"/>
    </location>
</feature>
<dbReference type="Gene3D" id="3.40.50.620">
    <property type="entry name" value="HUPs"/>
    <property type="match status" value="1"/>
</dbReference>
<organism evidence="2 3">
    <name type="scientific">Coemansia biformis</name>
    <dbReference type="NCBI Taxonomy" id="1286918"/>
    <lineage>
        <taxon>Eukaryota</taxon>
        <taxon>Fungi</taxon>
        <taxon>Fungi incertae sedis</taxon>
        <taxon>Zoopagomycota</taxon>
        <taxon>Kickxellomycotina</taxon>
        <taxon>Kickxellomycetes</taxon>
        <taxon>Kickxellales</taxon>
        <taxon>Kickxellaceae</taxon>
        <taxon>Coemansia</taxon>
    </lineage>
</organism>
<gene>
    <name evidence="2" type="ORF">LPJ61_005091</name>
</gene>
<accession>A0A9W8CU34</accession>
<keyword evidence="3" id="KW-1185">Reference proteome</keyword>
<dbReference type="EMBL" id="JANBOI010001478">
    <property type="protein sequence ID" value="KAJ1726579.1"/>
    <property type="molecule type" value="Genomic_DNA"/>
</dbReference>
<reference evidence="2" key="1">
    <citation type="submission" date="2022-07" db="EMBL/GenBank/DDBJ databases">
        <title>Phylogenomic reconstructions and comparative analyses of Kickxellomycotina fungi.</title>
        <authorList>
            <person name="Reynolds N.K."/>
            <person name="Stajich J.E."/>
            <person name="Barry K."/>
            <person name="Grigoriev I.V."/>
            <person name="Crous P."/>
            <person name="Smith M.E."/>
        </authorList>
    </citation>
    <scope>NUCLEOTIDE SEQUENCE</scope>
    <source>
        <strain evidence="2">BCRC 34381</strain>
    </source>
</reference>
<feature type="region of interest" description="Disordered" evidence="1">
    <location>
        <begin position="1"/>
        <end position="29"/>
    </location>
</feature>
<dbReference type="OrthoDB" id="843225at2759"/>
<dbReference type="SUPFAM" id="SSF52402">
    <property type="entry name" value="Adenine nucleotide alpha hydrolases-like"/>
    <property type="match status" value="1"/>
</dbReference>
<dbReference type="AlphaFoldDB" id="A0A9W8CU34"/>
<evidence type="ECO:0000313" key="3">
    <source>
        <dbReference type="Proteomes" id="UP001143981"/>
    </source>
</evidence>
<dbReference type="Proteomes" id="UP001143981">
    <property type="component" value="Unassembled WGS sequence"/>
</dbReference>
<dbReference type="InterPro" id="IPR014729">
    <property type="entry name" value="Rossmann-like_a/b/a_fold"/>
</dbReference>
<proteinExistence type="predicted"/>